<dbReference type="InterPro" id="IPR043472">
    <property type="entry name" value="Macro_dom-like"/>
</dbReference>
<sequence>MDGGFDLDLSRSFQGAGDIWGLSDHCQSFIRDAWHGFAPPGSCTIVPLPPDVSGPQNNPWHAHSIAIVPTMRTPEDVSWHQDLVYNSMWALLVGITRWNETTCGGGDERPHGSKGS</sequence>
<reference evidence="1 2" key="1">
    <citation type="submission" date="2016-03" db="EMBL/GenBank/DDBJ databases">
        <title>Whole genome sequencing of Grifola frondosa 9006-11.</title>
        <authorList>
            <person name="Min B."/>
            <person name="Park H."/>
            <person name="Kim J.-G."/>
            <person name="Cho H."/>
            <person name="Oh Y.-L."/>
            <person name="Kong W.-S."/>
            <person name="Choi I.-G."/>
        </authorList>
    </citation>
    <scope>NUCLEOTIDE SEQUENCE [LARGE SCALE GENOMIC DNA]</scope>
    <source>
        <strain evidence="1 2">9006-11</strain>
    </source>
</reference>
<evidence type="ECO:0000313" key="2">
    <source>
        <dbReference type="Proteomes" id="UP000092993"/>
    </source>
</evidence>
<organism evidence="1 2">
    <name type="scientific">Grifola frondosa</name>
    <name type="common">Maitake</name>
    <name type="synonym">Polyporus frondosus</name>
    <dbReference type="NCBI Taxonomy" id="5627"/>
    <lineage>
        <taxon>Eukaryota</taxon>
        <taxon>Fungi</taxon>
        <taxon>Dikarya</taxon>
        <taxon>Basidiomycota</taxon>
        <taxon>Agaricomycotina</taxon>
        <taxon>Agaricomycetes</taxon>
        <taxon>Polyporales</taxon>
        <taxon>Grifolaceae</taxon>
        <taxon>Grifola</taxon>
    </lineage>
</organism>
<proteinExistence type="predicted"/>
<name>A0A1C7M465_GRIFR</name>
<evidence type="ECO:0000313" key="1">
    <source>
        <dbReference type="EMBL" id="OBZ71528.1"/>
    </source>
</evidence>
<keyword evidence="2" id="KW-1185">Reference proteome</keyword>
<dbReference type="Gene3D" id="3.40.220.10">
    <property type="entry name" value="Leucine Aminopeptidase, subunit E, domain 1"/>
    <property type="match status" value="1"/>
</dbReference>
<comment type="caution">
    <text evidence="1">The sequence shown here is derived from an EMBL/GenBank/DDBJ whole genome shotgun (WGS) entry which is preliminary data.</text>
</comment>
<dbReference type="EMBL" id="LUGG01000011">
    <property type="protein sequence ID" value="OBZ71528.1"/>
    <property type="molecule type" value="Genomic_DNA"/>
</dbReference>
<gene>
    <name evidence="1" type="ORF">A0H81_08525</name>
</gene>
<dbReference type="SUPFAM" id="SSF52949">
    <property type="entry name" value="Macro domain-like"/>
    <property type="match status" value="1"/>
</dbReference>
<dbReference type="STRING" id="5627.A0A1C7M465"/>
<dbReference type="AlphaFoldDB" id="A0A1C7M465"/>
<accession>A0A1C7M465</accession>
<dbReference type="Proteomes" id="UP000092993">
    <property type="component" value="Unassembled WGS sequence"/>
</dbReference>
<dbReference type="OrthoDB" id="6082470at2759"/>
<protein>
    <submittedName>
        <fullName evidence="1">Uncharacterized protein</fullName>
    </submittedName>
</protein>